<protein>
    <submittedName>
        <fullName evidence="1">Uncharacterized protein</fullName>
    </submittedName>
</protein>
<dbReference type="OrthoDB" id="9841566at2"/>
<dbReference type="RefSeq" id="WP_015925283.1">
    <property type="nucleotide sequence ID" value="NC_011898.1"/>
</dbReference>
<evidence type="ECO:0000313" key="1">
    <source>
        <dbReference type="EMBL" id="ACL76171.1"/>
    </source>
</evidence>
<dbReference type="AlphaFoldDB" id="B8I328"/>
<dbReference type="KEGG" id="cce:Ccel_1822"/>
<evidence type="ECO:0000313" key="2">
    <source>
        <dbReference type="Proteomes" id="UP000001349"/>
    </source>
</evidence>
<keyword evidence="2" id="KW-1185">Reference proteome</keyword>
<dbReference type="HOGENOM" id="CLU_2022673_0_0_9"/>
<proteinExistence type="predicted"/>
<dbReference type="Proteomes" id="UP000001349">
    <property type="component" value="Chromosome"/>
</dbReference>
<dbReference type="EMBL" id="CP001348">
    <property type="protein sequence ID" value="ACL76171.1"/>
    <property type="molecule type" value="Genomic_DNA"/>
</dbReference>
<name>B8I328_RUMCH</name>
<sequence length="122" mass="13990">MLIDINWEEFFDGGAFEDITKESNKIWIVAIDQDPFSNSISSSITFEVTNVKRNQIVASDSYLTYRYLEKSRKNGKISPRGIVTQYIYKSKITDSRNNLILICDVEEYGFGGSELIEIIDTD</sequence>
<gene>
    <name evidence="1" type="ordered locus">Ccel_1822</name>
</gene>
<dbReference type="eggNOG" id="ENOG50327AZ">
    <property type="taxonomic scope" value="Bacteria"/>
</dbReference>
<organism evidence="1 2">
    <name type="scientific">Ruminiclostridium cellulolyticum (strain ATCC 35319 / DSM 5812 / JCM 6584 / H10)</name>
    <name type="common">Clostridium cellulolyticum</name>
    <dbReference type="NCBI Taxonomy" id="394503"/>
    <lineage>
        <taxon>Bacteria</taxon>
        <taxon>Bacillati</taxon>
        <taxon>Bacillota</taxon>
        <taxon>Clostridia</taxon>
        <taxon>Eubacteriales</taxon>
        <taxon>Oscillospiraceae</taxon>
        <taxon>Ruminiclostridium</taxon>
    </lineage>
</organism>
<accession>B8I328</accession>
<reference evidence="1 2" key="1">
    <citation type="submission" date="2009-01" db="EMBL/GenBank/DDBJ databases">
        <title>Complete sequence of Clostridium cellulolyticum H10.</title>
        <authorList>
            <consortium name="US DOE Joint Genome Institute"/>
            <person name="Lucas S."/>
            <person name="Copeland A."/>
            <person name="Lapidus A."/>
            <person name="Glavina del Rio T."/>
            <person name="Dalin E."/>
            <person name="Tice H."/>
            <person name="Bruce D."/>
            <person name="Goodwin L."/>
            <person name="Pitluck S."/>
            <person name="Chertkov O."/>
            <person name="Saunders E."/>
            <person name="Brettin T."/>
            <person name="Detter J.C."/>
            <person name="Han C."/>
            <person name="Larimer F."/>
            <person name="Land M."/>
            <person name="Hauser L."/>
            <person name="Kyrpides N."/>
            <person name="Ivanova N."/>
            <person name="Zhou J."/>
            <person name="Richardson P."/>
        </authorList>
    </citation>
    <scope>NUCLEOTIDE SEQUENCE [LARGE SCALE GENOMIC DNA]</scope>
    <source>
        <strain evidence="2">ATCC 35319 / DSM 5812 / JCM 6584 / H10</strain>
    </source>
</reference>